<protein>
    <recommendedName>
        <fullName evidence="2">MADF domain-containing protein</fullName>
    </recommendedName>
</protein>
<dbReference type="InterPro" id="IPR006578">
    <property type="entry name" value="MADF-dom"/>
</dbReference>
<name>A0A922MZD9_SPOEX</name>
<sequence>MANMSTEETFKFLELYQAENCLWNPKNKYHKNKNVINDSWKRIADTMGIPVHELKKKKDNLLSTFRTNLKKKRNASIRSGAGTEDVYQPIWIFYDVMAAFLTDVYESTSILNTEGKTQPDLYEEGSASNVQVSDNIPDAKNEDHNDANIPTTSQNKPIIQSQKRRAKDPPEMQEANKKMSTAFTALNKALANKENIKEEDECDLFCKMLAKQIRVYPKLEREEIMYELHGVMMNRRRRYNTMQGRSYAVSSPSQIILSRPSTSNSMYPSTPSPIYVVDSPHSVQSPPQNMANQQTEMVNIISQEVLVPQTSKMYYESCLNMTDDNNTDHP</sequence>
<accession>A0A922MZD9</accession>
<evidence type="ECO:0000259" key="2">
    <source>
        <dbReference type="PROSITE" id="PS51029"/>
    </source>
</evidence>
<comment type="caution">
    <text evidence="3">The sequence shown here is derived from an EMBL/GenBank/DDBJ whole genome shotgun (WGS) entry which is preliminary data.</text>
</comment>
<reference evidence="3" key="1">
    <citation type="journal article" date="2021" name="G3 (Bethesda)">
        <title>Genome and transcriptome analysis of the beet armyworm Spodoptera exigua reveals targets for pest control. .</title>
        <authorList>
            <person name="Simon S."/>
            <person name="Breeschoten T."/>
            <person name="Jansen H.J."/>
            <person name="Dirks R.P."/>
            <person name="Schranz M.E."/>
            <person name="Ros V.I.D."/>
        </authorList>
    </citation>
    <scope>NUCLEOTIDE SEQUENCE</scope>
    <source>
        <strain evidence="3">TB_SE_WUR_2020</strain>
    </source>
</reference>
<feature type="compositionally biased region" description="Polar residues" evidence="1">
    <location>
        <begin position="148"/>
        <end position="161"/>
    </location>
</feature>
<proteinExistence type="predicted"/>
<feature type="compositionally biased region" description="Basic and acidic residues" evidence="1">
    <location>
        <begin position="137"/>
        <end position="146"/>
    </location>
</feature>
<dbReference type="PANTHER" id="PTHR21505:SF12">
    <property type="entry name" value="MADF DOMAIN-CONTAINING PROTEIN-RELATED"/>
    <property type="match status" value="1"/>
</dbReference>
<gene>
    <name evidence="3" type="ORF">HF086_003372</name>
</gene>
<evidence type="ECO:0000313" key="3">
    <source>
        <dbReference type="EMBL" id="KAH9645699.1"/>
    </source>
</evidence>
<feature type="region of interest" description="Disordered" evidence="1">
    <location>
        <begin position="132"/>
        <end position="170"/>
    </location>
</feature>
<dbReference type="Pfam" id="PF10545">
    <property type="entry name" value="MADF_DNA_bdg"/>
    <property type="match status" value="1"/>
</dbReference>
<dbReference type="EMBL" id="JACEFF010000018">
    <property type="protein sequence ID" value="KAH9645699.1"/>
    <property type="molecule type" value="Genomic_DNA"/>
</dbReference>
<dbReference type="Proteomes" id="UP000814243">
    <property type="component" value="Unassembled WGS sequence"/>
</dbReference>
<evidence type="ECO:0000313" key="4">
    <source>
        <dbReference type="Proteomes" id="UP000814243"/>
    </source>
</evidence>
<organism evidence="3 4">
    <name type="scientific">Spodoptera exigua</name>
    <name type="common">Beet armyworm</name>
    <name type="synonym">Noctua fulgens</name>
    <dbReference type="NCBI Taxonomy" id="7107"/>
    <lineage>
        <taxon>Eukaryota</taxon>
        <taxon>Metazoa</taxon>
        <taxon>Ecdysozoa</taxon>
        <taxon>Arthropoda</taxon>
        <taxon>Hexapoda</taxon>
        <taxon>Insecta</taxon>
        <taxon>Pterygota</taxon>
        <taxon>Neoptera</taxon>
        <taxon>Endopterygota</taxon>
        <taxon>Lepidoptera</taxon>
        <taxon>Glossata</taxon>
        <taxon>Ditrysia</taxon>
        <taxon>Noctuoidea</taxon>
        <taxon>Noctuidae</taxon>
        <taxon>Amphipyrinae</taxon>
        <taxon>Spodoptera</taxon>
    </lineage>
</organism>
<dbReference type="PROSITE" id="PS51029">
    <property type="entry name" value="MADF"/>
    <property type="match status" value="1"/>
</dbReference>
<dbReference type="SMART" id="SM00595">
    <property type="entry name" value="MADF"/>
    <property type="match status" value="1"/>
</dbReference>
<dbReference type="AlphaFoldDB" id="A0A922MZD9"/>
<evidence type="ECO:0000256" key="1">
    <source>
        <dbReference type="SAM" id="MobiDB-lite"/>
    </source>
</evidence>
<feature type="domain" description="MADF" evidence="2">
    <location>
        <begin position="11"/>
        <end position="105"/>
    </location>
</feature>
<dbReference type="PANTHER" id="PTHR21505">
    <property type="entry name" value="MADF DOMAIN-CONTAINING PROTEIN-RELATED"/>
    <property type="match status" value="1"/>
</dbReference>